<dbReference type="AlphaFoldDB" id="A0A2U3EE22"/>
<accession>A0A2U3EE22</accession>
<feature type="region of interest" description="Disordered" evidence="1">
    <location>
        <begin position="1"/>
        <end position="37"/>
    </location>
</feature>
<name>A0A2U3EE22_PURLI</name>
<sequence length="372" mass="40769">MAGETANGAGFFAAGAPRTDSSTFPSPAATTEEAPVVGINASQAFVSVKNLRLQPNSRRPESGPVRPYDATRYEGRRAPPARRRREGGERSIKDFFTRRRRCRRWPRCTSHLARTTGTQYGVKNCTPARHQRARHVRDTEVADAAKIALPQRATVERCADAIAIGGPRAASSYLSQARQFLRQLIDYEERAVEVVVPGGDTTSAPASDLRPCTYPVGCWPPPLALSTRGPFLAGWRHPPLPTLLYPPAMEPFCLLSCPVSRPHQIPETSTAATLREVRIGSRSRSRRSHIEQVRTSPSGPWQAWKNSLTSPQDPSCPRRARRDSEAALTRRSLRLASCHVHLVLVLAVAPRIPAFPYSPLIGAPGGNKGMGR</sequence>
<feature type="compositionally biased region" description="Low complexity" evidence="1">
    <location>
        <begin position="1"/>
        <end position="16"/>
    </location>
</feature>
<gene>
    <name evidence="2" type="ORF">PCL_09718</name>
</gene>
<comment type="caution">
    <text evidence="2">The sequence shown here is derived from an EMBL/GenBank/DDBJ whole genome shotgun (WGS) entry which is preliminary data.</text>
</comment>
<feature type="region of interest" description="Disordered" evidence="1">
    <location>
        <begin position="276"/>
        <end position="322"/>
    </location>
</feature>
<feature type="region of interest" description="Disordered" evidence="1">
    <location>
        <begin position="51"/>
        <end position="89"/>
    </location>
</feature>
<organism evidence="2 3">
    <name type="scientific">Purpureocillium lilacinum</name>
    <name type="common">Paecilomyces lilacinus</name>
    <dbReference type="NCBI Taxonomy" id="33203"/>
    <lineage>
        <taxon>Eukaryota</taxon>
        <taxon>Fungi</taxon>
        <taxon>Dikarya</taxon>
        <taxon>Ascomycota</taxon>
        <taxon>Pezizomycotina</taxon>
        <taxon>Sordariomycetes</taxon>
        <taxon>Hypocreomycetidae</taxon>
        <taxon>Hypocreales</taxon>
        <taxon>Ophiocordycipitaceae</taxon>
        <taxon>Purpureocillium</taxon>
    </lineage>
</organism>
<protein>
    <submittedName>
        <fullName evidence="2">Uncharacterized protein</fullName>
    </submittedName>
</protein>
<proteinExistence type="predicted"/>
<dbReference type="Proteomes" id="UP000245956">
    <property type="component" value="Unassembled WGS sequence"/>
</dbReference>
<dbReference type="EMBL" id="LCWV01000005">
    <property type="protein sequence ID" value="PWI72703.1"/>
    <property type="molecule type" value="Genomic_DNA"/>
</dbReference>
<evidence type="ECO:0000313" key="3">
    <source>
        <dbReference type="Proteomes" id="UP000245956"/>
    </source>
</evidence>
<reference evidence="2 3" key="1">
    <citation type="journal article" date="2016" name="Front. Microbiol.">
        <title>Genome and transcriptome sequences reveal the specific parasitism of the nematophagous Purpureocillium lilacinum 36-1.</title>
        <authorList>
            <person name="Xie J."/>
            <person name="Li S."/>
            <person name="Mo C."/>
            <person name="Xiao X."/>
            <person name="Peng D."/>
            <person name="Wang G."/>
            <person name="Xiao Y."/>
        </authorList>
    </citation>
    <scope>NUCLEOTIDE SEQUENCE [LARGE SCALE GENOMIC DNA]</scope>
    <source>
        <strain evidence="2 3">36-1</strain>
    </source>
</reference>
<feature type="compositionally biased region" description="Polar residues" evidence="1">
    <location>
        <begin position="293"/>
        <end position="313"/>
    </location>
</feature>
<feature type="compositionally biased region" description="Polar residues" evidence="1">
    <location>
        <begin position="19"/>
        <end position="29"/>
    </location>
</feature>
<evidence type="ECO:0000256" key="1">
    <source>
        <dbReference type="SAM" id="MobiDB-lite"/>
    </source>
</evidence>
<evidence type="ECO:0000313" key="2">
    <source>
        <dbReference type="EMBL" id="PWI72703.1"/>
    </source>
</evidence>